<sequence length="991" mass="106359">MRPLRRTLATGTAVLLAATLCQVVTAGPAGADTVTVGIDGGTLGRTYEGVGAVFSNGMNKLLMDYPPAQRDDILDLLFTPKFGASLQHVKIEIGSDANTSAGTEPSHTRSATDFDITRGTQLWLAQQARLRNPDVPLDALRWGTPAYVDTDAERYRYYKSFLDGAADEYGLDFDYLGPERNEHTTSADWGPTGPARDFVVDTLRPGLDADGYADVKLTAADSNTGWWIADRVTADPALKSALHSMNVHYNQESTANARNSGLALWNGEDLAPFRGDWVTGPLDTANRIIRSYAVGRMTKYEMHPAIEAGYPNTPFNHKSIMVAQTPWSGHYSIETGLWVTAHFTQFAEPGWKYVDSATTVDSRGGVMTVKDPAGADWSTILLNTSAAPRTYQVTLSGGITASSLSRWQTTAAAQFVQQPNVAVSGGTFSVTVPAYSISSLTTTTGQRKGTPAAAVPTSTQFPLDYTDNFDSYAVGKNPRYTSDQGGAFEIATEGSGRALEQVITASTRPVDWKYRATPDPYTLLGSLEWRNYEVEVDAKLTDSTGYLLLGGRVNHTAKSAAPADGYDLRVDAAGNWALRVGGNAVRSGTIAGFAAGAWHTLRLRMHGTNIKAFVDSTLLTEIEHTSFASGQVVLGSGYHRARFDNLAIRSVGSPVSVTRYTDDDPRLRWTGTWLDLDGNYDTFTRTTTASRRGGDELNFSFHGSTASIIGARGVDGGRADVYVDGVFQTTIDTYATAPEYRRAIFQSPSLPTGNHTIRLVVKGTGQAPAVDTLVRVDAVESIGGTGLLTPGGTAPARTVVHDTFDAYPTGTVAGGFLAAPDVQPLDWTAPAQCVVAEVPSVGDKSFVCTDTSTTGAVEAVRDFPRTGSGTVTVEYRFKQDAVGRWTRMNVGAGPVDNAIELYDTDTSGLALRRADDTYVPLGTITPDTWYVVRLVIDTGAREFDAYLNGTPVLSDQAYTNPTLVDVDRAKFRTGNSPTVVLALDYVSVTVG</sequence>
<dbReference type="PANTHER" id="PTHR15172">
    <property type="entry name" value="GALACTOCEREBROSIDASE"/>
    <property type="match status" value="1"/>
</dbReference>
<protein>
    <recommendedName>
        <fullName evidence="2">galactosylceramidase</fullName>
        <ecNumber evidence="2">3.2.1.46</ecNumber>
    </recommendedName>
    <alternativeName>
        <fullName evidence="5">Galactosylceramidase</fullName>
    </alternativeName>
</protein>
<evidence type="ECO:0000313" key="10">
    <source>
        <dbReference type="Proteomes" id="UP000680866"/>
    </source>
</evidence>
<dbReference type="InterPro" id="IPR049162">
    <property type="entry name" value="GH59_C"/>
</dbReference>
<evidence type="ECO:0000256" key="4">
    <source>
        <dbReference type="ARBA" id="ARBA00022963"/>
    </source>
</evidence>
<dbReference type="Pfam" id="PF21708">
    <property type="entry name" value="Glyco_hydro_59_C"/>
    <property type="match status" value="1"/>
</dbReference>
<evidence type="ECO:0000256" key="5">
    <source>
        <dbReference type="ARBA" id="ARBA00033098"/>
    </source>
</evidence>
<dbReference type="EC" id="3.2.1.46" evidence="2"/>
<dbReference type="GO" id="GO:0004336">
    <property type="term" value="F:galactosylceramidase activity"/>
    <property type="evidence" value="ECO:0007669"/>
    <property type="project" value="UniProtKB-EC"/>
</dbReference>
<evidence type="ECO:0000256" key="2">
    <source>
        <dbReference type="ARBA" id="ARBA00012657"/>
    </source>
</evidence>
<keyword evidence="3" id="KW-0746">Sphingolipid metabolism</keyword>
<keyword evidence="4" id="KW-0442">Lipid degradation</keyword>
<dbReference type="InterPro" id="IPR017853">
    <property type="entry name" value="GH"/>
</dbReference>
<evidence type="ECO:0000256" key="1">
    <source>
        <dbReference type="ARBA" id="ARBA00005637"/>
    </source>
</evidence>
<dbReference type="InterPro" id="IPR001286">
    <property type="entry name" value="Glyco_hydro_59"/>
</dbReference>
<dbReference type="RefSeq" id="WP_212822234.1">
    <property type="nucleotide sequence ID" value="NZ_AP023359.1"/>
</dbReference>
<dbReference type="PANTHER" id="PTHR15172:SF1">
    <property type="entry name" value="GALACTOCEREBROSIDASE"/>
    <property type="match status" value="1"/>
</dbReference>
<dbReference type="Pfam" id="PF02057">
    <property type="entry name" value="Glyco_hydro_59"/>
    <property type="match status" value="1"/>
</dbReference>
<organism evidence="9 10">
    <name type="scientific">Polymorphospora rubra</name>
    <dbReference type="NCBI Taxonomy" id="338584"/>
    <lineage>
        <taxon>Bacteria</taxon>
        <taxon>Bacillati</taxon>
        <taxon>Actinomycetota</taxon>
        <taxon>Actinomycetes</taxon>
        <taxon>Micromonosporales</taxon>
        <taxon>Micromonosporaceae</taxon>
        <taxon>Polymorphospora</taxon>
    </lineage>
</organism>
<name>A0A810MS65_9ACTN</name>
<dbReference type="Gene3D" id="2.60.120.560">
    <property type="entry name" value="Exo-inulinase, domain 1"/>
    <property type="match status" value="1"/>
</dbReference>
<evidence type="ECO:0000313" key="9">
    <source>
        <dbReference type="EMBL" id="BCJ64086.1"/>
    </source>
</evidence>
<dbReference type="Gene3D" id="2.60.120.260">
    <property type="entry name" value="Galactose-binding domain-like"/>
    <property type="match status" value="1"/>
</dbReference>
<dbReference type="EMBL" id="AP023359">
    <property type="protein sequence ID" value="BCJ64086.1"/>
    <property type="molecule type" value="Genomic_DNA"/>
</dbReference>
<evidence type="ECO:0000259" key="8">
    <source>
        <dbReference type="Pfam" id="PF21708"/>
    </source>
</evidence>
<dbReference type="Gene3D" id="3.20.20.80">
    <property type="entry name" value="Glycosidases"/>
    <property type="match status" value="1"/>
</dbReference>
<accession>A0A810MS65</accession>
<dbReference type="GO" id="GO:0006683">
    <property type="term" value="P:galactosylceramide catabolic process"/>
    <property type="evidence" value="ECO:0007669"/>
    <property type="project" value="InterPro"/>
</dbReference>
<keyword evidence="6" id="KW-0732">Signal</keyword>
<feature type="domain" description="Glycosyl hydrolase family 59 catalytic" evidence="7">
    <location>
        <begin position="47"/>
        <end position="345"/>
    </location>
</feature>
<feature type="chain" id="PRO_5033044659" description="galactosylceramidase" evidence="6">
    <location>
        <begin position="32"/>
        <end position="991"/>
    </location>
</feature>
<evidence type="ECO:0000256" key="3">
    <source>
        <dbReference type="ARBA" id="ARBA00022919"/>
    </source>
</evidence>
<dbReference type="GO" id="GO:0005764">
    <property type="term" value="C:lysosome"/>
    <property type="evidence" value="ECO:0007669"/>
    <property type="project" value="TreeGrafter"/>
</dbReference>
<dbReference type="InterPro" id="IPR049161">
    <property type="entry name" value="GH59_cat"/>
</dbReference>
<feature type="domain" description="Glycosyl hydrolase family 59 C-terminal lectin" evidence="8">
    <location>
        <begin position="483"/>
        <end position="649"/>
    </location>
</feature>
<keyword evidence="10" id="KW-1185">Reference proteome</keyword>
<reference evidence="9" key="1">
    <citation type="submission" date="2020-08" db="EMBL/GenBank/DDBJ databases">
        <title>Whole genome shotgun sequence of Polymorphospora rubra NBRC 101157.</title>
        <authorList>
            <person name="Komaki H."/>
            <person name="Tamura T."/>
        </authorList>
    </citation>
    <scope>NUCLEOTIDE SEQUENCE</scope>
    <source>
        <strain evidence="9">NBRC 101157</strain>
    </source>
</reference>
<proteinExistence type="inferred from homology"/>
<dbReference type="Gene3D" id="2.60.120.200">
    <property type="match status" value="1"/>
</dbReference>
<dbReference type="KEGG" id="pry:Prubr_11070"/>
<comment type="similarity">
    <text evidence="1">Belongs to the glycosyl hydrolase 59 family.</text>
</comment>
<dbReference type="SUPFAM" id="SSF51445">
    <property type="entry name" value="(Trans)glycosidases"/>
    <property type="match status" value="1"/>
</dbReference>
<gene>
    <name evidence="9" type="ORF">Prubr_11070</name>
</gene>
<dbReference type="InterPro" id="IPR013785">
    <property type="entry name" value="Aldolase_TIM"/>
</dbReference>
<dbReference type="Gene3D" id="3.20.20.70">
    <property type="entry name" value="Aldolase class I"/>
    <property type="match status" value="1"/>
</dbReference>
<dbReference type="GO" id="GO:0016020">
    <property type="term" value="C:membrane"/>
    <property type="evidence" value="ECO:0007669"/>
    <property type="project" value="GOC"/>
</dbReference>
<keyword evidence="3" id="KW-0443">Lipid metabolism</keyword>
<evidence type="ECO:0000256" key="6">
    <source>
        <dbReference type="SAM" id="SignalP"/>
    </source>
</evidence>
<dbReference type="InterPro" id="IPR013320">
    <property type="entry name" value="ConA-like_dom_sf"/>
</dbReference>
<dbReference type="SUPFAM" id="SSF49899">
    <property type="entry name" value="Concanavalin A-like lectins/glucanases"/>
    <property type="match status" value="2"/>
</dbReference>
<dbReference type="Proteomes" id="UP000680866">
    <property type="component" value="Chromosome"/>
</dbReference>
<evidence type="ECO:0000259" key="7">
    <source>
        <dbReference type="Pfam" id="PF02057"/>
    </source>
</evidence>
<dbReference type="AlphaFoldDB" id="A0A810MS65"/>
<feature type="signal peptide" evidence="6">
    <location>
        <begin position="1"/>
        <end position="31"/>
    </location>
</feature>